<evidence type="ECO:0000256" key="1">
    <source>
        <dbReference type="SAM" id="MobiDB-lite"/>
    </source>
</evidence>
<evidence type="ECO:0000313" key="2">
    <source>
        <dbReference type="EMBL" id="KAJ1155963.1"/>
    </source>
</evidence>
<keyword evidence="3" id="KW-1185">Reference proteome</keyword>
<feature type="region of interest" description="Disordered" evidence="1">
    <location>
        <begin position="65"/>
        <end position="86"/>
    </location>
</feature>
<comment type="caution">
    <text evidence="2">The sequence shown here is derived from an EMBL/GenBank/DDBJ whole genome shotgun (WGS) entry which is preliminary data.</text>
</comment>
<accession>A0AAV7RVH5</accession>
<proteinExistence type="predicted"/>
<dbReference type="Proteomes" id="UP001066276">
    <property type="component" value="Chromosome 5"/>
</dbReference>
<protein>
    <submittedName>
        <fullName evidence="2">Uncharacterized protein</fullName>
    </submittedName>
</protein>
<dbReference type="AlphaFoldDB" id="A0AAV7RVH5"/>
<sequence length="98" mass="10816">MSARQRPEDADFFNEQEDLLLTEDFVHALEASVAQSVNQALAVGVQPIARQLKRYALTVPPCGNALPLSSNSQDEHSQGPECPYAAPMARISQYSHKY</sequence>
<reference evidence="2" key="1">
    <citation type="journal article" date="2022" name="bioRxiv">
        <title>Sequencing and chromosome-scale assembly of the giantPleurodeles waltlgenome.</title>
        <authorList>
            <person name="Brown T."/>
            <person name="Elewa A."/>
            <person name="Iarovenko S."/>
            <person name="Subramanian E."/>
            <person name="Araus A.J."/>
            <person name="Petzold A."/>
            <person name="Susuki M."/>
            <person name="Suzuki K.-i.T."/>
            <person name="Hayashi T."/>
            <person name="Toyoda A."/>
            <person name="Oliveira C."/>
            <person name="Osipova E."/>
            <person name="Leigh N.D."/>
            <person name="Simon A."/>
            <person name="Yun M.H."/>
        </authorList>
    </citation>
    <scope>NUCLEOTIDE SEQUENCE</scope>
    <source>
        <strain evidence="2">20211129_DDA</strain>
        <tissue evidence="2">Liver</tissue>
    </source>
</reference>
<gene>
    <name evidence="2" type="ORF">NDU88_008688</name>
</gene>
<dbReference type="EMBL" id="JANPWB010000009">
    <property type="protein sequence ID" value="KAJ1155963.1"/>
    <property type="molecule type" value="Genomic_DNA"/>
</dbReference>
<organism evidence="2 3">
    <name type="scientific">Pleurodeles waltl</name>
    <name type="common">Iberian ribbed newt</name>
    <dbReference type="NCBI Taxonomy" id="8319"/>
    <lineage>
        <taxon>Eukaryota</taxon>
        <taxon>Metazoa</taxon>
        <taxon>Chordata</taxon>
        <taxon>Craniata</taxon>
        <taxon>Vertebrata</taxon>
        <taxon>Euteleostomi</taxon>
        <taxon>Amphibia</taxon>
        <taxon>Batrachia</taxon>
        <taxon>Caudata</taxon>
        <taxon>Salamandroidea</taxon>
        <taxon>Salamandridae</taxon>
        <taxon>Pleurodelinae</taxon>
        <taxon>Pleurodeles</taxon>
    </lineage>
</organism>
<name>A0AAV7RVH5_PLEWA</name>
<evidence type="ECO:0000313" key="3">
    <source>
        <dbReference type="Proteomes" id="UP001066276"/>
    </source>
</evidence>